<keyword evidence="3" id="KW-0731">Sigma factor</keyword>
<evidence type="ECO:0000256" key="2">
    <source>
        <dbReference type="ARBA" id="ARBA00023015"/>
    </source>
</evidence>
<evidence type="ECO:0000313" key="7">
    <source>
        <dbReference type="EMBL" id="MDP0399729.1"/>
    </source>
</evidence>
<organism evidence="7 8">
    <name type="scientific">Tsukamurella strandjordii</name>
    <dbReference type="NCBI Taxonomy" id="147577"/>
    <lineage>
        <taxon>Bacteria</taxon>
        <taxon>Bacillati</taxon>
        <taxon>Actinomycetota</taxon>
        <taxon>Actinomycetes</taxon>
        <taxon>Mycobacteriales</taxon>
        <taxon>Tsukamurellaceae</taxon>
        <taxon>Tsukamurella</taxon>
    </lineage>
</organism>
<keyword evidence="2" id="KW-0805">Transcription regulation</keyword>
<protein>
    <submittedName>
        <fullName evidence="7">Sigma factor-like helix-turn-helix DNA-binding protein</fullName>
    </submittedName>
</protein>
<dbReference type="InterPro" id="IPR013249">
    <property type="entry name" value="RNA_pol_sigma70_r4_t2"/>
</dbReference>
<dbReference type="Proteomes" id="UP001178281">
    <property type="component" value="Unassembled WGS sequence"/>
</dbReference>
<dbReference type="GO" id="GO:0003677">
    <property type="term" value="F:DNA binding"/>
    <property type="evidence" value="ECO:0007669"/>
    <property type="project" value="UniProtKB-KW"/>
</dbReference>
<reference evidence="7" key="1">
    <citation type="submission" date="2023-08" db="EMBL/GenBank/DDBJ databases">
        <title>The draft genome of Tsukamurella strandjordii strain 050030.</title>
        <authorList>
            <person name="Zhao F."/>
            <person name="Feng Y."/>
            <person name="Zong Z."/>
        </authorList>
    </citation>
    <scope>NUCLEOTIDE SEQUENCE</scope>
    <source>
        <strain evidence="7">050030</strain>
    </source>
</reference>
<evidence type="ECO:0000256" key="4">
    <source>
        <dbReference type="ARBA" id="ARBA00023125"/>
    </source>
</evidence>
<dbReference type="InterPro" id="IPR036388">
    <property type="entry name" value="WH-like_DNA-bd_sf"/>
</dbReference>
<name>A0AA90SI77_9ACTN</name>
<keyword evidence="8" id="KW-1185">Reference proteome</keyword>
<dbReference type="RefSeq" id="WP_220657290.1">
    <property type="nucleotide sequence ID" value="NZ_BAAAII010000008.1"/>
</dbReference>
<evidence type="ECO:0000259" key="6">
    <source>
        <dbReference type="Pfam" id="PF08281"/>
    </source>
</evidence>
<dbReference type="SUPFAM" id="SSF88659">
    <property type="entry name" value="Sigma3 and sigma4 domains of RNA polymerase sigma factors"/>
    <property type="match status" value="1"/>
</dbReference>
<comment type="caution">
    <text evidence="7">The sequence shown here is derived from an EMBL/GenBank/DDBJ whole genome shotgun (WGS) entry which is preliminary data.</text>
</comment>
<dbReference type="EMBL" id="JAUTIX010000007">
    <property type="protein sequence ID" value="MDP0399729.1"/>
    <property type="molecule type" value="Genomic_DNA"/>
</dbReference>
<keyword evidence="4 7" id="KW-0238">DNA-binding</keyword>
<feature type="domain" description="RNA polymerase sigma factor 70 region 4 type 2" evidence="6">
    <location>
        <begin position="17"/>
        <end position="60"/>
    </location>
</feature>
<dbReference type="InterPro" id="IPR013324">
    <property type="entry name" value="RNA_pol_sigma_r3/r4-like"/>
</dbReference>
<dbReference type="GO" id="GO:0006352">
    <property type="term" value="P:DNA-templated transcription initiation"/>
    <property type="evidence" value="ECO:0007669"/>
    <property type="project" value="InterPro"/>
</dbReference>
<dbReference type="GO" id="GO:0016987">
    <property type="term" value="F:sigma factor activity"/>
    <property type="evidence" value="ECO:0007669"/>
    <property type="project" value="UniProtKB-KW"/>
</dbReference>
<evidence type="ECO:0000256" key="3">
    <source>
        <dbReference type="ARBA" id="ARBA00023082"/>
    </source>
</evidence>
<sequence length="78" mass="8915">MENPTARDPSVDAQLRAELPAELYRVLQLRVVQGLSVDEVAAILRITPNAVRLRQHRALEGLRRRSCDQGRTRQRTRA</sequence>
<keyword evidence="5" id="KW-0804">Transcription</keyword>
<proteinExistence type="inferred from homology"/>
<evidence type="ECO:0000256" key="5">
    <source>
        <dbReference type="ARBA" id="ARBA00023163"/>
    </source>
</evidence>
<evidence type="ECO:0000313" key="8">
    <source>
        <dbReference type="Proteomes" id="UP001178281"/>
    </source>
</evidence>
<dbReference type="Pfam" id="PF08281">
    <property type="entry name" value="Sigma70_r4_2"/>
    <property type="match status" value="1"/>
</dbReference>
<comment type="similarity">
    <text evidence="1">Belongs to the sigma-70 factor family. ECF subfamily.</text>
</comment>
<dbReference type="Gene3D" id="1.10.10.10">
    <property type="entry name" value="Winged helix-like DNA-binding domain superfamily/Winged helix DNA-binding domain"/>
    <property type="match status" value="1"/>
</dbReference>
<accession>A0AA90SI77</accession>
<dbReference type="AlphaFoldDB" id="A0AA90SI77"/>
<evidence type="ECO:0000256" key="1">
    <source>
        <dbReference type="ARBA" id="ARBA00010641"/>
    </source>
</evidence>
<gene>
    <name evidence="7" type="ORF">Q7X28_17540</name>
</gene>